<dbReference type="RefSeq" id="WP_224430297.1">
    <property type="nucleotide sequence ID" value="NZ_CP083726.1"/>
</dbReference>
<evidence type="ECO:0000313" key="1">
    <source>
        <dbReference type="EMBL" id="MDB6247516.1"/>
    </source>
</evidence>
<organism evidence="1 2">
    <name type="scientific">Lactobacillus amylovorus</name>
    <dbReference type="NCBI Taxonomy" id="1604"/>
    <lineage>
        <taxon>Bacteria</taxon>
        <taxon>Bacillati</taxon>
        <taxon>Bacillota</taxon>
        <taxon>Bacilli</taxon>
        <taxon>Lactobacillales</taxon>
        <taxon>Lactobacillaceae</taxon>
        <taxon>Lactobacillus</taxon>
    </lineage>
</organism>
<sequence>MVESTSDIYNLTQFGNEDQTINRFVKKISDKPLTWSQANEEASNNNLNYDTSNFLDADGWTGSNLSWTLDRNKHYYDSKAIHLKQIKMQVVKDSNTAHQLFQQGNLDNA</sequence>
<dbReference type="SUPFAM" id="SSF53850">
    <property type="entry name" value="Periplasmic binding protein-like II"/>
    <property type="match status" value="1"/>
</dbReference>
<evidence type="ECO:0000313" key="2">
    <source>
        <dbReference type="Proteomes" id="UP001141961"/>
    </source>
</evidence>
<dbReference type="Gene3D" id="3.40.190.10">
    <property type="entry name" value="Periplasmic binding protein-like II"/>
    <property type="match status" value="1"/>
</dbReference>
<gene>
    <name evidence="1" type="ORF">ODV14_09420</name>
</gene>
<proteinExistence type="predicted"/>
<dbReference type="AlphaFoldDB" id="A0AAW6BD27"/>
<reference evidence="1" key="2">
    <citation type="submission" date="2022-10" db="EMBL/GenBank/DDBJ databases">
        <authorList>
            <person name="Kostovova I."/>
            <person name="Moravkova M."/>
            <person name="Pechar R."/>
        </authorList>
    </citation>
    <scope>NUCLEOTIDE SEQUENCE</scope>
    <source>
        <strain evidence="1">M597B</strain>
    </source>
</reference>
<dbReference type="EMBL" id="JAOTHD010000038">
    <property type="protein sequence ID" value="MDB6247516.1"/>
    <property type="molecule type" value="Genomic_DNA"/>
</dbReference>
<accession>A0AAW6BD27</accession>
<comment type="caution">
    <text evidence="1">The sequence shown here is derived from an EMBL/GenBank/DDBJ whole genome shotgun (WGS) entry which is preliminary data.</text>
</comment>
<dbReference type="Proteomes" id="UP001141961">
    <property type="component" value="Unassembled WGS sequence"/>
</dbReference>
<protein>
    <submittedName>
        <fullName evidence="1">Uncharacterized protein</fullName>
    </submittedName>
</protein>
<name>A0AAW6BD27_LACAM</name>
<reference evidence="1" key="1">
    <citation type="journal article" date="2022" name="Microorganisms">
        <title>Antibiotic Susceptibility, Resistance Gene Determinants and Corresponding Genomic Regions in Lactobacillus amylovorus Isolates Derived from Wild Boars and Domestic Pigs.</title>
        <authorList>
            <person name="Moravkova M."/>
            <person name="Kostovova I."/>
            <person name="Kavanova K."/>
            <person name="Pechar R."/>
            <person name="Stanek S."/>
            <person name="Brychta A."/>
            <person name="Zeman M."/>
            <person name="Kubasova T."/>
        </authorList>
    </citation>
    <scope>NUCLEOTIDE SEQUENCE</scope>
    <source>
        <strain evidence="1">M597B</strain>
    </source>
</reference>